<protein>
    <submittedName>
        <fullName evidence="2">Uncharacterized protein</fullName>
    </submittedName>
</protein>
<dbReference type="InParanoid" id="K0IGE3"/>
<organism evidence="2 3">
    <name type="scientific">Nitrososphaera gargensis (strain Ga9.2)</name>
    <dbReference type="NCBI Taxonomy" id="1237085"/>
    <lineage>
        <taxon>Archaea</taxon>
        <taxon>Nitrososphaerota</taxon>
        <taxon>Nitrososphaeria</taxon>
        <taxon>Nitrososphaerales</taxon>
        <taxon>Nitrososphaeraceae</taxon>
        <taxon>Nitrososphaera</taxon>
    </lineage>
</organism>
<dbReference type="HOGENOM" id="CLU_631090_0_0_2"/>
<keyword evidence="3" id="KW-1185">Reference proteome</keyword>
<evidence type="ECO:0000313" key="2">
    <source>
        <dbReference type="EMBL" id="AFU60466.1"/>
    </source>
</evidence>
<dbReference type="BioCyc" id="CNIT1237085:G1324-3554-MONOMER"/>
<reference evidence="2 3" key="1">
    <citation type="journal article" date="2012" name="Environ. Microbiol.">
        <title>The genome of the ammonia-oxidizing Candidatus Nitrososphaera gargensis: insights into metabolic versatility and environmental adaptations.</title>
        <authorList>
            <person name="Spang A."/>
            <person name="Poehlein A."/>
            <person name="Offre P."/>
            <person name="Zumbragel S."/>
            <person name="Haider S."/>
            <person name="Rychlik N."/>
            <person name="Nowka B."/>
            <person name="Schmeisser C."/>
            <person name="Lebedeva E.V."/>
            <person name="Rattei T."/>
            <person name="Bohm C."/>
            <person name="Schmid M."/>
            <person name="Galushko A."/>
            <person name="Hatzenpichler R."/>
            <person name="Weinmaier T."/>
            <person name="Daniel R."/>
            <person name="Schleper C."/>
            <person name="Spieck E."/>
            <person name="Streit W."/>
            <person name="Wagner M."/>
        </authorList>
    </citation>
    <scope>NUCLEOTIDE SEQUENCE [LARGE SCALE GENOMIC DNA]</scope>
    <source>
        <strain evidence="3">Ga9.2</strain>
    </source>
</reference>
<evidence type="ECO:0000256" key="1">
    <source>
        <dbReference type="SAM" id="MobiDB-lite"/>
    </source>
</evidence>
<sequence length="434" mass="47673">MSIVSSSIDPNYFVGMNAFAENGEEDNSDSTSNNEEDVLIESLGNSSKVTLKIDDDHVNLKVEIEDSDLEDGTYDVMFACNSSNVSKEFLDALDVEEGHGEFATEVALSNGTYMGCEVDVGELSATFASFSVMSDEDDGEDDRGNPEREKHERGEREHKQSSRLETEDEGIEIKVEVEGLNMTDGSYDVVFACQSPNLNRTLDNAFKVEDGKGKFEAEIRLANGTYSGCEVTVGDTVLASFDAFTVSEETEEEQESRVEEKRKEKRERIVIATSGREIHERHRSENAANPGEYELGWNYVLTANGTAMQRNQSGIADRPVATVDINMTVWKSTGAIILLDVLDGTVEIGNQTYTVVLGYALYMIPHDTLRVGALVVDDDGNVYKLKLRGTAEEDDAEFPMESGSIDLTFEGSSGPLNNRLGDWELTLEGTVEAG</sequence>
<name>K0IGE3_NITGG</name>
<proteinExistence type="predicted"/>
<dbReference type="Proteomes" id="UP000008037">
    <property type="component" value="Chromosome"/>
</dbReference>
<dbReference type="STRING" id="1237085.Ngar_c35530"/>
<dbReference type="EMBL" id="CP002408">
    <property type="protein sequence ID" value="AFU60466.1"/>
    <property type="molecule type" value="Genomic_DNA"/>
</dbReference>
<accession>K0IGE3</accession>
<dbReference type="KEGG" id="nga:Ngar_c35530"/>
<gene>
    <name evidence="2" type="ordered locus">Ngar_c35530</name>
</gene>
<evidence type="ECO:0000313" key="3">
    <source>
        <dbReference type="Proteomes" id="UP000008037"/>
    </source>
</evidence>
<dbReference type="AlphaFoldDB" id="K0IGE3"/>
<feature type="region of interest" description="Disordered" evidence="1">
    <location>
        <begin position="131"/>
        <end position="167"/>
    </location>
</feature>
<feature type="compositionally biased region" description="Basic and acidic residues" evidence="1">
    <location>
        <begin position="142"/>
        <end position="167"/>
    </location>
</feature>